<dbReference type="Gramene" id="QL02p002913:mrna">
    <property type="protein sequence ID" value="QL02p002913:mrna"/>
    <property type="gene ID" value="QL02p002913"/>
</dbReference>
<protein>
    <submittedName>
        <fullName evidence="1">Uncharacterized protein</fullName>
    </submittedName>
</protein>
<organism evidence="1 2">
    <name type="scientific">Quercus lobata</name>
    <name type="common">Valley oak</name>
    <dbReference type="NCBI Taxonomy" id="97700"/>
    <lineage>
        <taxon>Eukaryota</taxon>
        <taxon>Viridiplantae</taxon>
        <taxon>Streptophyta</taxon>
        <taxon>Embryophyta</taxon>
        <taxon>Tracheophyta</taxon>
        <taxon>Spermatophyta</taxon>
        <taxon>Magnoliopsida</taxon>
        <taxon>eudicotyledons</taxon>
        <taxon>Gunneridae</taxon>
        <taxon>Pentapetalae</taxon>
        <taxon>rosids</taxon>
        <taxon>fabids</taxon>
        <taxon>Fagales</taxon>
        <taxon>Fagaceae</taxon>
        <taxon>Quercus</taxon>
    </lineage>
</organism>
<proteinExistence type="predicted"/>
<accession>A0A7N2KRR1</accession>
<dbReference type="OMA" id="TAYYPTE"/>
<reference evidence="2" key="1">
    <citation type="journal article" date="2016" name="G3 (Bethesda)">
        <title>First Draft Assembly and Annotation of the Genome of a California Endemic Oak Quercus lobata Nee (Fagaceae).</title>
        <authorList>
            <person name="Sork V.L."/>
            <person name="Fitz-Gibbon S.T."/>
            <person name="Puiu D."/>
            <person name="Crepeau M."/>
            <person name="Gugger P.F."/>
            <person name="Sherman R."/>
            <person name="Stevens K."/>
            <person name="Langley C.H."/>
            <person name="Pellegrini M."/>
            <person name="Salzberg S.L."/>
        </authorList>
    </citation>
    <scope>NUCLEOTIDE SEQUENCE [LARGE SCALE GENOMIC DNA]</scope>
    <source>
        <strain evidence="2">cv. SW786</strain>
    </source>
</reference>
<reference evidence="1" key="2">
    <citation type="submission" date="2021-01" db="UniProtKB">
        <authorList>
            <consortium name="EnsemblPlants"/>
        </authorList>
    </citation>
    <scope>IDENTIFICATION</scope>
</reference>
<evidence type="ECO:0000313" key="2">
    <source>
        <dbReference type="Proteomes" id="UP000594261"/>
    </source>
</evidence>
<name>A0A7N2KRR1_QUELO</name>
<sequence length="90" mass="10269">MLDWLPERDPQVQLLNFLDSNGLLPLRDQPQPVTEILPPPTTLHGQNMNLRDQMSLRSGMVDNNNLQRPDFGQVIDVNLSPWTEFYPAGT</sequence>
<dbReference type="AlphaFoldDB" id="A0A7N2KRR1"/>
<keyword evidence="2" id="KW-1185">Reference proteome</keyword>
<dbReference type="Proteomes" id="UP000594261">
    <property type="component" value="Chromosome 2"/>
</dbReference>
<evidence type="ECO:0000313" key="1">
    <source>
        <dbReference type="EnsemblPlants" id="QL02p002913:mrna"/>
    </source>
</evidence>
<dbReference type="InParanoid" id="A0A7N2KRR1"/>
<dbReference type="EnsemblPlants" id="QL02p002913:mrna">
    <property type="protein sequence ID" value="QL02p002913:mrna"/>
    <property type="gene ID" value="QL02p002913"/>
</dbReference>